<accession>A0A0P0CUF7</accession>
<dbReference type="KEGG" id="rti:DC20_02100"/>
<keyword evidence="3" id="KW-1185">Reference proteome</keyword>
<dbReference type="PATRIC" id="fig|512763.3.peg.473"/>
<gene>
    <name evidence="2" type="ORF">DC20_02100</name>
</gene>
<reference evidence="2 3" key="1">
    <citation type="submission" date="2015-08" db="EMBL/GenBank/DDBJ databases">
        <title>Complete genome sequence of Rufibacter tibetensis strain 1351t, a radiation-resistant bacterium from tibet plateau.</title>
        <authorList>
            <person name="Dai J."/>
        </authorList>
    </citation>
    <scope>NUCLEOTIDE SEQUENCE [LARGE SCALE GENOMIC DNA]</scope>
    <source>
        <strain evidence="2 3">1351</strain>
    </source>
</reference>
<name>A0A0P0CUF7_9BACT</name>
<keyword evidence="1" id="KW-1133">Transmembrane helix</keyword>
<proteinExistence type="predicted"/>
<organism evidence="2 3">
    <name type="scientific">Rufibacter tibetensis</name>
    <dbReference type="NCBI Taxonomy" id="512763"/>
    <lineage>
        <taxon>Bacteria</taxon>
        <taxon>Pseudomonadati</taxon>
        <taxon>Bacteroidota</taxon>
        <taxon>Cytophagia</taxon>
        <taxon>Cytophagales</taxon>
        <taxon>Hymenobacteraceae</taxon>
        <taxon>Rufibacter</taxon>
    </lineage>
</organism>
<evidence type="ECO:0000313" key="3">
    <source>
        <dbReference type="Proteomes" id="UP000061382"/>
    </source>
</evidence>
<dbReference type="Proteomes" id="UP000061382">
    <property type="component" value="Chromosome"/>
</dbReference>
<dbReference type="EMBL" id="CP012643">
    <property type="protein sequence ID" value="ALI97988.1"/>
    <property type="molecule type" value="Genomic_DNA"/>
</dbReference>
<feature type="transmembrane region" description="Helical" evidence="1">
    <location>
        <begin position="15"/>
        <end position="33"/>
    </location>
</feature>
<evidence type="ECO:0000313" key="2">
    <source>
        <dbReference type="EMBL" id="ALI97988.1"/>
    </source>
</evidence>
<sequence length="61" mass="7056">MLVESLLTLVKKGTLRQPIFFVLILIFITSKLLSFQKSIHHHCILVFKNENYNSFTSSFLG</sequence>
<keyword evidence="1" id="KW-0812">Transmembrane</keyword>
<dbReference type="AlphaFoldDB" id="A0A0P0CUF7"/>
<protein>
    <submittedName>
        <fullName evidence="2">Uncharacterized protein</fullName>
    </submittedName>
</protein>
<keyword evidence="1" id="KW-0472">Membrane</keyword>
<evidence type="ECO:0000256" key="1">
    <source>
        <dbReference type="SAM" id="Phobius"/>
    </source>
</evidence>